<evidence type="ECO:0000313" key="7">
    <source>
        <dbReference type="EMBL" id="AZA08413.1"/>
    </source>
</evidence>
<protein>
    <submittedName>
        <fullName evidence="7">Putative ABC transporter ATP-binding protein YbhF</fullName>
    </submittedName>
</protein>
<dbReference type="InterPro" id="IPR003593">
    <property type="entry name" value="AAA+_ATPase"/>
</dbReference>
<dbReference type="Proteomes" id="UP000271426">
    <property type="component" value="Chromosome"/>
</dbReference>
<evidence type="ECO:0000256" key="5">
    <source>
        <dbReference type="ARBA" id="ARBA00023251"/>
    </source>
</evidence>
<organism evidence="7 8">
    <name type="scientific">Corynebacterium pseudopelargi</name>
    <dbReference type="NCBI Taxonomy" id="2080757"/>
    <lineage>
        <taxon>Bacteria</taxon>
        <taxon>Bacillati</taxon>
        <taxon>Actinomycetota</taxon>
        <taxon>Actinomycetes</taxon>
        <taxon>Mycobacteriales</taxon>
        <taxon>Corynebacteriaceae</taxon>
        <taxon>Corynebacterium</taxon>
    </lineage>
</organism>
<keyword evidence="8" id="KW-1185">Reference proteome</keyword>
<keyword evidence="2" id="KW-0813">Transport</keyword>
<dbReference type="PROSITE" id="PS50893">
    <property type="entry name" value="ABC_TRANSPORTER_2"/>
    <property type="match status" value="1"/>
</dbReference>
<dbReference type="PANTHER" id="PTHR42711">
    <property type="entry name" value="ABC TRANSPORTER ATP-BINDING PROTEIN"/>
    <property type="match status" value="1"/>
</dbReference>
<keyword evidence="3" id="KW-0547">Nucleotide-binding</keyword>
<dbReference type="GO" id="GO:0016887">
    <property type="term" value="F:ATP hydrolysis activity"/>
    <property type="evidence" value="ECO:0007669"/>
    <property type="project" value="InterPro"/>
</dbReference>
<dbReference type="OrthoDB" id="9804819at2"/>
<sequence>MDAPHIEPIVEDPTAPALAMRGLSKHFGKQVAVNNLNLDVPRGSFYGIVGPNGAGKTTAITMATGLLRPSAGSVWIDGLNVWEGQGLEAKQAYGLLADDLPTFDRLSGIEYLQLLGALRSMDEATVAQRSESLLQALDLEDAGPKYIADYSAGMTKKILLAGAMLHRPEVLILDEPLEAVDPVSARTIRQMLSAYVAAGRTVILSSHVMEVIEGLCSHVAIIADGQVRASGTLDQVRMGESLSETFIHLIGARELDDSSLGWLR</sequence>
<dbReference type="CDD" id="cd03230">
    <property type="entry name" value="ABC_DR_subfamily_A"/>
    <property type="match status" value="1"/>
</dbReference>
<dbReference type="InterPro" id="IPR050763">
    <property type="entry name" value="ABC_transporter_ATP-binding"/>
</dbReference>
<dbReference type="EMBL" id="CP033898">
    <property type="protein sequence ID" value="AZA08413.1"/>
    <property type="molecule type" value="Genomic_DNA"/>
</dbReference>
<dbReference type="PANTHER" id="PTHR42711:SF19">
    <property type="entry name" value="DOXORUBICIN RESISTANCE ATP-BINDING PROTEIN DRRA"/>
    <property type="match status" value="1"/>
</dbReference>
<feature type="domain" description="ABC transporter" evidence="6">
    <location>
        <begin position="18"/>
        <end position="249"/>
    </location>
</feature>
<dbReference type="AlphaFoldDB" id="A0A3G6IS73"/>
<dbReference type="RefSeq" id="WP_123959420.1">
    <property type="nucleotide sequence ID" value="NZ_CP033898.1"/>
</dbReference>
<reference evidence="7 8" key="1">
    <citation type="submission" date="2018-11" db="EMBL/GenBank/DDBJ databases">
        <authorList>
            <person name="Kleinhagauer T."/>
            <person name="Glaeser S.P."/>
            <person name="Spergser J."/>
            <person name="Ruckert C."/>
            <person name="Kaempfer P."/>
            <person name="Busse H.-J."/>
        </authorList>
    </citation>
    <scope>NUCLEOTIDE SEQUENCE [LARGE SCALE GENOMIC DNA]</scope>
    <source>
        <strain evidence="7 8">812CH</strain>
    </source>
</reference>
<dbReference type="Pfam" id="PF00005">
    <property type="entry name" value="ABC_tran"/>
    <property type="match status" value="1"/>
</dbReference>
<gene>
    <name evidence="7" type="primary">ybhF</name>
    <name evidence="7" type="ORF">CPPEL_01330</name>
</gene>
<evidence type="ECO:0000256" key="4">
    <source>
        <dbReference type="ARBA" id="ARBA00022840"/>
    </source>
</evidence>
<evidence type="ECO:0000259" key="6">
    <source>
        <dbReference type="PROSITE" id="PS50893"/>
    </source>
</evidence>
<dbReference type="Gene3D" id="3.40.50.300">
    <property type="entry name" value="P-loop containing nucleotide triphosphate hydrolases"/>
    <property type="match status" value="1"/>
</dbReference>
<accession>A0A3G6IS73</accession>
<dbReference type="SUPFAM" id="SSF52540">
    <property type="entry name" value="P-loop containing nucleoside triphosphate hydrolases"/>
    <property type="match status" value="1"/>
</dbReference>
<dbReference type="GO" id="GO:0046677">
    <property type="term" value="P:response to antibiotic"/>
    <property type="evidence" value="ECO:0007669"/>
    <property type="project" value="UniProtKB-KW"/>
</dbReference>
<dbReference type="GO" id="GO:0005886">
    <property type="term" value="C:plasma membrane"/>
    <property type="evidence" value="ECO:0007669"/>
    <property type="project" value="UniProtKB-SubCell"/>
</dbReference>
<dbReference type="InterPro" id="IPR003439">
    <property type="entry name" value="ABC_transporter-like_ATP-bd"/>
</dbReference>
<evidence type="ECO:0000256" key="1">
    <source>
        <dbReference type="ARBA" id="ARBA00004202"/>
    </source>
</evidence>
<dbReference type="InterPro" id="IPR027417">
    <property type="entry name" value="P-loop_NTPase"/>
</dbReference>
<keyword evidence="5" id="KW-0046">Antibiotic resistance</keyword>
<dbReference type="KEGG" id="cpso:CPPEL_01330"/>
<evidence type="ECO:0000313" key="8">
    <source>
        <dbReference type="Proteomes" id="UP000271426"/>
    </source>
</evidence>
<dbReference type="SMART" id="SM00382">
    <property type="entry name" value="AAA"/>
    <property type="match status" value="1"/>
</dbReference>
<evidence type="ECO:0000256" key="3">
    <source>
        <dbReference type="ARBA" id="ARBA00022741"/>
    </source>
</evidence>
<evidence type="ECO:0000256" key="2">
    <source>
        <dbReference type="ARBA" id="ARBA00022448"/>
    </source>
</evidence>
<comment type="subcellular location">
    <subcellularLocation>
        <location evidence="1">Cell membrane</location>
        <topology evidence="1">Peripheral membrane protein</topology>
    </subcellularLocation>
</comment>
<keyword evidence="4 7" id="KW-0067">ATP-binding</keyword>
<dbReference type="GO" id="GO:0005524">
    <property type="term" value="F:ATP binding"/>
    <property type="evidence" value="ECO:0007669"/>
    <property type="project" value="UniProtKB-KW"/>
</dbReference>
<name>A0A3G6IS73_9CORY</name>
<proteinExistence type="predicted"/>